<dbReference type="Gene3D" id="3.40.1390.10">
    <property type="entry name" value="MurE/MurF, N-terminal domain"/>
    <property type="match status" value="1"/>
</dbReference>
<evidence type="ECO:0000313" key="1">
    <source>
        <dbReference type="EMBL" id="KDE63202.1"/>
    </source>
</evidence>
<dbReference type="PANTHER" id="PTHR43300">
    <property type="entry name" value="ACETYLTRANSFERASE"/>
    <property type="match status" value="1"/>
</dbReference>
<protein>
    <submittedName>
        <fullName evidence="1">UDP-3-O-(3-hydroxymyristoyl) glucosamine N-acyltransferase</fullName>
    </submittedName>
</protein>
<name>A0AB73BW75_9FUSO</name>
<dbReference type="Pfam" id="PF00132">
    <property type="entry name" value="Hexapep"/>
    <property type="match status" value="1"/>
</dbReference>
<dbReference type="InterPro" id="IPR001451">
    <property type="entry name" value="Hexapep"/>
</dbReference>
<organism evidence="1 2">
    <name type="scientific">Fusobacterium necrophorum BL</name>
    <dbReference type="NCBI Taxonomy" id="1441732"/>
    <lineage>
        <taxon>Bacteria</taxon>
        <taxon>Fusobacteriati</taxon>
        <taxon>Fusobacteriota</taxon>
        <taxon>Fusobacteriia</taxon>
        <taxon>Fusobacteriales</taxon>
        <taxon>Fusobacteriaceae</taxon>
        <taxon>Fusobacterium</taxon>
    </lineage>
</organism>
<dbReference type="SUPFAM" id="SSF51161">
    <property type="entry name" value="Trimeric LpxA-like enzymes"/>
    <property type="match status" value="1"/>
</dbReference>
<dbReference type="InterPro" id="IPR050179">
    <property type="entry name" value="Trans_hexapeptide_repeat"/>
</dbReference>
<accession>A0AB73BW75</accession>
<evidence type="ECO:0000313" key="2">
    <source>
        <dbReference type="Proteomes" id="UP000027473"/>
    </source>
</evidence>
<dbReference type="EMBL" id="JAAC01000092">
    <property type="protein sequence ID" value="KDE63202.1"/>
    <property type="molecule type" value="Genomic_DNA"/>
</dbReference>
<proteinExistence type="predicted"/>
<dbReference type="AlphaFoldDB" id="A0AB73BW75"/>
<dbReference type="Gene3D" id="2.160.10.10">
    <property type="entry name" value="Hexapeptide repeat proteins"/>
    <property type="match status" value="1"/>
</dbReference>
<reference evidence="1 2" key="1">
    <citation type="submission" date="2014-01" db="EMBL/GenBank/DDBJ databases">
        <title>Comparative genomics of Fusobacterium necrophorum wild isolates.</title>
        <authorList>
            <person name="Kittichotirat W."/>
            <person name="Bumgarner R.E."/>
            <person name="Lawrence P."/>
        </authorList>
    </citation>
    <scope>NUCLEOTIDE SEQUENCE [LARGE SCALE GENOMIC DNA]</scope>
    <source>
        <strain evidence="1 2">BL</strain>
    </source>
</reference>
<sequence>MKLSEIGFGEVLRDGEFDWLGLTAEIYEGKHHLTFLMSEKFVEELNHNLGVSCVITSKEIAEKVRKDIGILVVDNPKKVFFEFHNQLAKEGFYIKMQKDNNISNKAMIADTVKIRGKNVVIEDNVIIEDNVVIYDDVTIKSGTRVGAGTVIGTRPFQFVREEGKVFPIYSIGKIIIDENVEIECNVTIANGVFGITHLGKYVCIDNLVYIAHDVSIGDYSFVVAGTIVGGRAKIGKNAYIGFNSSIRNGISIGNNVKISMGAVVTKNVGDDTMVTGNLAIEHNKFMKKFKESLK</sequence>
<dbReference type="PANTHER" id="PTHR43300:SF7">
    <property type="entry name" value="UDP-N-ACETYLBACILLOSAMINE N-ACETYLTRANSFERASE"/>
    <property type="match status" value="1"/>
</dbReference>
<dbReference type="Proteomes" id="UP000027473">
    <property type="component" value="Unassembled WGS sequence"/>
</dbReference>
<dbReference type="Pfam" id="PF14602">
    <property type="entry name" value="Hexapep_2"/>
    <property type="match status" value="1"/>
</dbReference>
<dbReference type="InterPro" id="IPR011004">
    <property type="entry name" value="Trimer_LpxA-like_sf"/>
</dbReference>
<dbReference type="RefSeq" id="WP_035916995.1">
    <property type="nucleotide sequence ID" value="NZ_JAAC01000092.1"/>
</dbReference>
<comment type="caution">
    <text evidence="1">The sequence shown here is derived from an EMBL/GenBank/DDBJ whole genome shotgun (WGS) entry which is preliminary data.</text>
</comment>
<gene>
    <name evidence="1" type="ORF">FUSO3_06045</name>
</gene>